<keyword evidence="1" id="KW-0732">Signal</keyword>
<reference evidence="2" key="1">
    <citation type="submission" date="2012-12" db="EMBL/GenBank/DDBJ databases">
        <title>Identification and characterization of a phenylalanine ammonia-lyase gene family in Isatis indigotica Fort.</title>
        <authorList>
            <person name="Liu Q."/>
            <person name="Chen J."/>
            <person name="Zhou X."/>
            <person name="Di P."/>
            <person name="Xiao Y."/>
            <person name="Xuan H."/>
            <person name="Zhang L."/>
            <person name="Chen W."/>
        </authorList>
    </citation>
    <scope>NUCLEOTIDE SEQUENCE</scope>
    <source>
        <tissue evidence="2">Salivary gland</tissue>
    </source>
</reference>
<feature type="signal peptide" evidence="1">
    <location>
        <begin position="1"/>
        <end position="20"/>
    </location>
</feature>
<organism evidence="2">
    <name type="scientific">Ixodes ricinus</name>
    <name type="common">Common tick</name>
    <name type="synonym">Acarus ricinus</name>
    <dbReference type="NCBI Taxonomy" id="34613"/>
    <lineage>
        <taxon>Eukaryota</taxon>
        <taxon>Metazoa</taxon>
        <taxon>Ecdysozoa</taxon>
        <taxon>Arthropoda</taxon>
        <taxon>Chelicerata</taxon>
        <taxon>Arachnida</taxon>
        <taxon>Acari</taxon>
        <taxon>Parasitiformes</taxon>
        <taxon>Ixodida</taxon>
        <taxon>Ixodoidea</taxon>
        <taxon>Ixodidae</taxon>
        <taxon>Ixodinae</taxon>
        <taxon>Ixodes</taxon>
    </lineage>
</organism>
<dbReference type="AlphaFoldDB" id="A0A0K8RHZ7"/>
<evidence type="ECO:0000256" key="1">
    <source>
        <dbReference type="SAM" id="SignalP"/>
    </source>
</evidence>
<name>A0A0K8RHZ7_IXORI</name>
<feature type="chain" id="PRO_5005518327" evidence="1">
    <location>
        <begin position="21"/>
        <end position="133"/>
    </location>
</feature>
<dbReference type="EMBL" id="GADI01003058">
    <property type="protein sequence ID" value="JAA70750.1"/>
    <property type="molecule type" value="mRNA"/>
</dbReference>
<accession>A0A0K8RHZ7</accession>
<proteinExistence type="evidence at transcript level"/>
<sequence length="133" mass="14260">MKVFLIEVAVLLAVTSFIFGTEDTDSSEASGESGSTEPKQPVFCSASLDDQKKIFNCTQYKINGSPEAQEALKNYASILCANFETFATSICNNTNKDLVDMTVDEGETLFNIVLDCETALGVTLPPTSTPPAC</sequence>
<protein>
    <submittedName>
        <fullName evidence="2">Putative ixodes 14 kDa protein</fullName>
    </submittedName>
</protein>
<evidence type="ECO:0000313" key="2">
    <source>
        <dbReference type="EMBL" id="JAA70750.1"/>
    </source>
</evidence>